<dbReference type="EMBL" id="CP017258">
    <property type="protein sequence ID" value="AQW88393.1"/>
    <property type="molecule type" value="Genomic_DNA"/>
</dbReference>
<reference evidence="2" key="1">
    <citation type="submission" date="2016-09" db="EMBL/GenBank/DDBJ databases">
        <title>Comparative genomics of the Campylobacter concisus group.</title>
        <authorList>
            <person name="Miller W.G."/>
            <person name="Yee E."/>
            <person name="Chapman M.H."/>
            <person name="Huynh S."/>
            <person name="Bono J.L."/>
            <person name="On S.L.W."/>
            <person name="StLeger J."/>
            <person name="Foster G."/>
            <person name="Parker C.T."/>
        </authorList>
    </citation>
    <scope>NUCLEOTIDE SEQUENCE [LARGE SCALE GENOMIC DNA]</scope>
    <source>
        <strain evidence="2">RM18021</strain>
    </source>
</reference>
<accession>A0A1S6U9H8</accession>
<dbReference type="InterPro" id="IPR021529">
    <property type="entry name" value="DUF2798"/>
</dbReference>
<dbReference type="GeneID" id="56567197"/>
<protein>
    <submittedName>
        <fullName evidence="1">Hypothetical membrane protein (DUF2798 domain)</fullName>
    </submittedName>
</protein>
<dbReference type="Proteomes" id="UP000190868">
    <property type="component" value="Chromosome"/>
</dbReference>
<proteinExistence type="predicted"/>
<keyword evidence="2" id="KW-1185">Reference proteome</keyword>
<sequence>MISKKYYKYIHSLFMALFMTAFMSGILSYINLGLVDGFLKIWISGQIKAFVVAYPTILIISPFVARMANKICSKD</sequence>
<dbReference type="AlphaFoldDB" id="A0A1S6U9H8"/>
<evidence type="ECO:0000313" key="2">
    <source>
        <dbReference type="Proteomes" id="UP000190868"/>
    </source>
</evidence>
<dbReference type="Pfam" id="PF11391">
    <property type="entry name" value="DUF2798"/>
    <property type="match status" value="1"/>
</dbReference>
<organism evidence="1 2">
    <name type="scientific">Campylobacter pinnipediorum subsp. caledonicus</name>
    <dbReference type="NCBI Taxonomy" id="1874362"/>
    <lineage>
        <taxon>Bacteria</taxon>
        <taxon>Pseudomonadati</taxon>
        <taxon>Campylobacterota</taxon>
        <taxon>Epsilonproteobacteria</taxon>
        <taxon>Campylobacterales</taxon>
        <taxon>Campylobacteraceae</taxon>
        <taxon>Campylobacter</taxon>
    </lineage>
</organism>
<dbReference type="RefSeq" id="WP_078423894.1">
    <property type="nucleotide sequence ID" value="NZ_CP017018.1"/>
</dbReference>
<dbReference type="KEGG" id="cpin:CPIN18020_1556"/>
<gene>
    <name evidence="1" type="ORF">CPIN18021_1610</name>
</gene>
<evidence type="ECO:0000313" key="1">
    <source>
        <dbReference type="EMBL" id="AQW88393.1"/>
    </source>
</evidence>
<name>A0A1S6U9H8_9BACT</name>